<organism evidence="7 8">
    <name type="scientific">Rugosimonospora acidiphila</name>
    <dbReference type="NCBI Taxonomy" id="556531"/>
    <lineage>
        <taxon>Bacteria</taxon>
        <taxon>Bacillati</taxon>
        <taxon>Actinomycetota</taxon>
        <taxon>Actinomycetes</taxon>
        <taxon>Micromonosporales</taxon>
        <taxon>Micromonosporaceae</taxon>
        <taxon>Rugosimonospora</taxon>
    </lineage>
</organism>
<feature type="transmembrane region" description="Helical" evidence="5">
    <location>
        <begin position="148"/>
        <end position="172"/>
    </location>
</feature>
<evidence type="ECO:0000256" key="1">
    <source>
        <dbReference type="ARBA" id="ARBA00004651"/>
    </source>
</evidence>
<keyword evidence="3 5" id="KW-1133">Transmembrane helix</keyword>
<dbReference type="EMBL" id="BAABJQ010000011">
    <property type="protein sequence ID" value="GAA5188537.1"/>
    <property type="molecule type" value="Genomic_DNA"/>
</dbReference>
<accession>A0ABP9RZ43</accession>
<feature type="transmembrane region" description="Helical" evidence="5">
    <location>
        <begin position="461"/>
        <end position="480"/>
    </location>
</feature>
<feature type="transmembrane region" description="Helical" evidence="5">
    <location>
        <begin position="350"/>
        <end position="373"/>
    </location>
</feature>
<keyword evidence="2 5" id="KW-0812">Transmembrane</keyword>
<dbReference type="InterPro" id="IPR011701">
    <property type="entry name" value="MFS"/>
</dbReference>
<keyword evidence="4 5" id="KW-0472">Membrane</keyword>
<dbReference type="PANTHER" id="PTHR42718">
    <property type="entry name" value="MAJOR FACILITATOR SUPERFAMILY MULTIDRUG TRANSPORTER MFSC"/>
    <property type="match status" value="1"/>
</dbReference>
<evidence type="ECO:0000256" key="3">
    <source>
        <dbReference type="ARBA" id="ARBA00022989"/>
    </source>
</evidence>
<dbReference type="Gene3D" id="1.20.1250.20">
    <property type="entry name" value="MFS general substrate transporter like domains"/>
    <property type="match status" value="1"/>
</dbReference>
<comment type="caution">
    <text evidence="7">The sequence shown here is derived from an EMBL/GenBank/DDBJ whole genome shotgun (WGS) entry which is preliminary data.</text>
</comment>
<feature type="transmembrane region" description="Helical" evidence="5">
    <location>
        <begin position="213"/>
        <end position="233"/>
    </location>
</feature>
<feature type="transmembrane region" description="Helical" evidence="5">
    <location>
        <begin position="321"/>
        <end position="343"/>
    </location>
</feature>
<evidence type="ECO:0000256" key="2">
    <source>
        <dbReference type="ARBA" id="ARBA00022692"/>
    </source>
</evidence>
<gene>
    <name evidence="7" type="ORF">GCM10023322_39450</name>
</gene>
<dbReference type="Pfam" id="PF07690">
    <property type="entry name" value="MFS_1"/>
    <property type="match status" value="1"/>
</dbReference>
<feature type="transmembrane region" description="Helical" evidence="5">
    <location>
        <begin position="245"/>
        <end position="262"/>
    </location>
</feature>
<dbReference type="RefSeq" id="WP_345631526.1">
    <property type="nucleotide sequence ID" value="NZ_BAABJQ010000011.1"/>
</dbReference>
<feature type="transmembrane region" description="Helical" evidence="5">
    <location>
        <begin position="283"/>
        <end position="309"/>
    </location>
</feature>
<feature type="domain" description="Major facilitator superfamily (MFS) profile" evidence="6">
    <location>
        <begin position="24"/>
        <end position="485"/>
    </location>
</feature>
<feature type="transmembrane region" description="Helical" evidence="5">
    <location>
        <begin position="90"/>
        <end position="109"/>
    </location>
</feature>
<feature type="transmembrane region" description="Helical" evidence="5">
    <location>
        <begin position="420"/>
        <end position="441"/>
    </location>
</feature>
<evidence type="ECO:0000259" key="6">
    <source>
        <dbReference type="PROSITE" id="PS50850"/>
    </source>
</evidence>
<evidence type="ECO:0000256" key="4">
    <source>
        <dbReference type="ARBA" id="ARBA00023136"/>
    </source>
</evidence>
<feature type="transmembrane region" description="Helical" evidence="5">
    <location>
        <begin position="115"/>
        <end position="136"/>
    </location>
</feature>
<feature type="transmembrane region" description="Helical" evidence="5">
    <location>
        <begin position="178"/>
        <end position="201"/>
    </location>
</feature>
<dbReference type="SUPFAM" id="SSF103473">
    <property type="entry name" value="MFS general substrate transporter"/>
    <property type="match status" value="1"/>
</dbReference>
<dbReference type="Proteomes" id="UP001501570">
    <property type="component" value="Unassembled WGS sequence"/>
</dbReference>
<evidence type="ECO:0000313" key="8">
    <source>
        <dbReference type="Proteomes" id="UP001501570"/>
    </source>
</evidence>
<feature type="transmembrane region" description="Helical" evidence="5">
    <location>
        <begin position="385"/>
        <end position="408"/>
    </location>
</feature>
<dbReference type="PANTHER" id="PTHR42718:SF39">
    <property type="entry name" value="ACTINORHODIN TRANSPORTER-RELATED"/>
    <property type="match status" value="1"/>
</dbReference>
<protein>
    <recommendedName>
        <fullName evidence="6">Major facilitator superfamily (MFS) profile domain-containing protein</fullName>
    </recommendedName>
</protein>
<proteinExistence type="predicted"/>
<feature type="transmembrane region" description="Helical" evidence="5">
    <location>
        <begin position="59"/>
        <end position="78"/>
    </location>
</feature>
<comment type="subcellular location">
    <subcellularLocation>
        <location evidence="1">Cell membrane</location>
        <topology evidence="1">Multi-pass membrane protein</topology>
    </subcellularLocation>
</comment>
<name>A0ABP9RZ43_9ACTN</name>
<feature type="transmembrane region" description="Helical" evidence="5">
    <location>
        <begin position="22"/>
        <end position="47"/>
    </location>
</feature>
<dbReference type="InterPro" id="IPR036259">
    <property type="entry name" value="MFS_trans_sf"/>
</dbReference>
<dbReference type="Gene3D" id="1.20.1720.10">
    <property type="entry name" value="Multidrug resistance protein D"/>
    <property type="match status" value="1"/>
</dbReference>
<sequence length="491" mass="50984">MTLTTPSTALDPPATQPYRWRWAGLFVILAAEVMDLLDALVTTIAGPSIRAGLGGTESLIQWLGAAYTLAMAVGLVTGGRLGDLFGRRRMFIIGAAGFAASSLACAFAQDPGMLIAARVAQGLFGAVMLPQGLGMIREMFDPKELGAAFGAFGPVMGLSAVGGPILAGWLVTADYFGIGWRMIFLINLPLGILAVLGAVKFLPASRASHATRLDLAGVAILSAGAFMVIYPLVEGRDLGWPLWTYPLMAAGAVTFGLFGWYTRGVQRRGGEPLVTPSLFAKRAFTGGLLAGGAFFSAMIGFSLVFSLYLQIGLHDSPLKTGLTAVPQAAGMIVGFGLASAGLTAKLGRRLLHVGLVVMTAGIALFAVILHSAGTAGVTPWHVAPALAISGIGTGLLMAPFFDLILAGVEEHEMGSASGTLNAVQQFGGALGIAILGTVFFNTMKIGPRGPVPSTVEHGIQTAIWIELGLLALTFVTAFLLPTRPRQDEPAH</sequence>
<dbReference type="CDD" id="cd17321">
    <property type="entry name" value="MFS_MMR_MDR_like"/>
    <property type="match status" value="1"/>
</dbReference>
<evidence type="ECO:0000313" key="7">
    <source>
        <dbReference type="EMBL" id="GAA5188537.1"/>
    </source>
</evidence>
<dbReference type="InterPro" id="IPR020846">
    <property type="entry name" value="MFS_dom"/>
</dbReference>
<dbReference type="PROSITE" id="PS50850">
    <property type="entry name" value="MFS"/>
    <property type="match status" value="1"/>
</dbReference>
<keyword evidence="8" id="KW-1185">Reference proteome</keyword>
<reference evidence="8" key="1">
    <citation type="journal article" date="2019" name="Int. J. Syst. Evol. Microbiol.">
        <title>The Global Catalogue of Microorganisms (GCM) 10K type strain sequencing project: providing services to taxonomists for standard genome sequencing and annotation.</title>
        <authorList>
            <consortium name="The Broad Institute Genomics Platform"/>
            <consortium name="The Broad Institute Genome Sequencing Center for Infectious Disease"/>
            <person name="Wu L."/>
            <person name="Ma J."/>
        </authorList>
    </citation>
    <scope>NUCLEOTIDE SEQUENCE [LARGE SCALE GENOMIC DNA]</scope>
    <source>
        <strain evidence="8">JCM 18304</strain>
    </source>
</reference>
<evidence type="ECO:0000256" key="5">
    <source>
        <dbReference type="SAM" id="Phobius"/>
    </source>
</evidence>